<evidence type="ECO:0000313" key="5">
    <source>
        <dbReference type="Proteomes" id="UP000218831"/>
    </source>
</evidence>
<comment type="caution">
    <text evidence="4">The sequence shown here is derived from an EMBL/GenBank/DDBJ whole genome shotgun (WGS) entry which is preliminary data.</text>
</comment>
<dbReference type="InterPro" id="IPR032285">
    <property type="entry name" value="Metallophos_N"/>
</dbReference>
<dbReference type="AlphaFoldDB" id="A0A2A2G6I6"/>
<dbReference type="Pfam" id="PF16370">
    <property type="entry name" value="MetallophosC"/>
    <property type="match status" value="1"/>
</dbReference>
<organism evidence="4 5">
    <name type="scientific">Fodinibius salipaludis</name>
    <dbReference type="NCBI Taxonomy" id="2032627"/>
    <lineage>
        <taxon>Bacteria</taxon>
        <taxon>Pseudomonadati</taxon>
        <taxon>Balneolota</taxon>
        <taxon>Balneolia</taxon>
        <taxon>Balneolales</taxon>
        <taxon>Balneolaceae</taxon>
        <taxon>Fodinibius</taxon>
    </lineage>
</organism>
<proteinExistence type="predicted"/>
<dbReference type="InterPro" id="IPR032288">
    <property type="entry name" value="Metallophos_C"/>
</dbReference>
<dbReference type="Proteomes" id="UP000218831">
    <property type="component" value="Unassembled WGS sequence"/>
</dbReference>
<evidence type="ECO:0000259" key="3">
    <source>
        <dbReference type="Pfam" id="PF16371"/>
    </source>
</evidence>
<reference evidence="4 5" key="1">
    <citation type="submission" date="2017-08" db="EMBL/GenBank/DDBJ databases">
        <title>Aliifodinibius alkalisoli sp. nov., isolated from saline alkaline soil.</title>
        <authorList>
            <person name="Liu D."/>
            <person name="Zhang G."/>
        </authorList>
    </citation>
    <scope>NUCLEOTIDE SEQUENCE [LARGE SCALE GENOMIC DNA]</scope>
    <source>
        <strain evidence="4 5">WN023</strain>
    </source>
</reference>
<feature type="domain" description="Calcineurin-like phosphoesterase N-terminal" evidence="3">
    <location>
        <begin position="40"/>
        <end position="106"/>
    </location>
</feature>
<dbReference type="PANTHER" id="PTHR43143:SF6">
    <property type="entry name" value="BLL3016 PROTEIN"/>
    <property type="match status" value="1"/>
</dbReference>
<feature type="signal peptide" evidence="1">
    <location>
        <begin position="1"/>
        <end position="24"/>
    </location>
</feature>
<accession>A0A2A2G6I6</accession>
<dbReference type="InterPro" id="IPR051918">
    <property type="entry name" value="STPP_CPPED1"/>
</dbReference>
<dbReference type="SUPFAM" id="SSF56300">
    <property type="entry name" value="Metallo-dependent phosphatases"/>
    <property type="match status" value="1"/>
</dbReference>
<evidence type="ECO:0000259" key="2">
    <source>
        <dbReference type="Pfam" id="PF16370"/>
    </source>
</evidence>
<gene>
    <name evidence="4" type="ORF">CK503_15410</name>
</gene>
<dbReference type="OrthoDB" id="1776264at2"/>
<name>A0A2A2G6I6_9BACT</name>
<dbReference type="Pfam" id="PF16371">
    <property type="entry name" value="MetallophosN"/>
    <property type="match status" value="1"/>
</dbReference>
<dbReference type="PANTHER" id="PTHR43143">
    <property type="entry name" value="METALLOPHOSPHOESTERASE, CALCINEURIN SUPERFAMILY"/>
    <property type="match status" value="1"/>
</dbReference>
<evidence type="ECO:0000256" key="1">
    <source>
        <dbReference type="SAM" id="SignalP"/>
    </source>
</evidence>
<keyword evidence="5" id="KW-1185">Reference proteome</keyword>
<evidence type="ECO:0000313" key="4">
    <source>
        <dbReference type="EMBL" id="PAU92750.1"/>
    </source>
</evidence>
<dbReference type="InterPro" id="IPR029052">
    <property type="entry name" value="Metallo-depent_PP-like"/>
</dbReference>
<sequence>MKVYIRFSTLVTAMLLFWVSLALAQNTATGIVYHDANGNGKLDSSEQRLEDVAVSNGEDVVLTDKQGRYKLSTGDDTIIFVIKPDGYKLPVDDKQRPEFYYIHKPEGSPDLKYSGVSPTGPLPNSVNFGLIEGDKTNNFEMLVFGDPQPYSMEELDYFDRDIVDELADVEGYEFGITLGDIVGNDLDLFEPYSKSVARIGLPWFNVYGNHDMNFDVEHDSLADETFEATFGPPTYAFNKGDVHFIMLDDVVYPRKDGESGYIGGLTDKQLTFIENDLKHVPSDHLIVLALHIPITLPRWREGDKYFRMEDRQKLFDLLSDYPHTLSLSAHTHVQRLQFLDEEQGWKGENPHLHYNVGTTNGDWWSGEPGEDGIPPTIMRDGTPNGYASIQFEGNDFKLNYKVAGVDEEKKMNIWGPKVVPQREWFNADMYVNYFLGSDSTTVEYRVQGKEKWRQMNKVELGDPYITSLRNKWDKSEELIEGKRPNNAVASTHLWKTRVPKDLPEGKHTITIRVTDMFGRQFFDEYSYRVEDR</sequence>
<feature type="domain" description="Calcineurin-like phosphoesterase C-terminal" evidence="2">
    <location>
        <begin position="354"/>
        <end position="521"/>
    </location>
</feature>
<dbReference type="Gene3D" id="3.60.21.10">
    <property type="match status" value="1"/>
</dbReference>
<dbReference type="EMBL" id="NSKE01000014">
    <property type="protein sequence ID" value="PAU92750.1"/>
    <property type="molecule type" value="Genomic_DNA"/>
</dbReference>
<protein>
    <submittedName>
        <fullName evidence="4">Metallophosphoesterase</fullName>
    </submittedName>
</protein>
<feature type="chain" id="PRO_5012606928" evidence="1">
    <location>
        <begin position="25"/>
        <end position="532"/>
    </location>
</feature>
<dbReference type="RefSeq" id="WP_095607730.1">
    <property type="nucleotide sequence ID" value="NZ_NSKE01000014.1"/>
</dbReference>
<keyword evidence="1" id="KW-0732">Signal</keyword>